<dbReference type="InterPro" id="IPR029058">
    <property type="entry name" value="AB_hydrolase_fold"/>
</dbReference>
<reference evidence="8 9" key="1">
    <citation type="submission" date="2024-08" db="EMBL/GenBank/DDBJ databases">
        <authorList>
            <person name="Cucini C."/>
            <person name="Frati F."/>
        </authorList>
    </citation>
    <scope>NUCLEOTIDE SEQUENCE [LARGE SCALE GENOMIC DNA]</scope>
</reference>
<feature type="domain" description="AB hydrolase-1" evidence="7">
    <location>
        <begin position="103"/>
        <end position="383"/>
    </location>
</feature>
<accession>A0ABP1PWU1</accession>
<gene>
    <name evidence="8" type="ORF">ODALV1_LOCUS4654</name>
</gene>
<keyword evidence="4" id="KW-0443">Lipid metabolism</keyword>
<proteinExistence type="inferred from homology"/>
<comment type="caution">
    <text evidence="8">The sequence shown here is derived from an EMBL/GenBank/DDBJ whole genome shotgun (WGS) entry which is preliminary data.</text>
</comment>
<evidence type="ECO:0000256" key="4">
    <source>
        <dbReference type="ARBA" id="ARBA00023098"/>
    </source>
</evidence>
<evidence type="ECO:0000256" key="2">
    <source>
        <dbReference type="ARBA" id="ARBA00022729"/>
    </source>
</evidence>
<dbReference type="Proteomes" id="UP001642540">
    <property type="component" value="Unassembled WGS sequence"/>
</dbReference>
<evidence type="ECO:0000259" key="7">
    <source>
        <dbReference type="Pfam" id="PF00561"/>
    </source>
</evidence>
<evidence type="ECO:0000256" key="1">
    <source>
        <dbReference type="ARBA" id="ARBA00010701"/>
    </source>
</evidence>
<evidence type="ECO:0000256" key="5">
    <source>
        <dbReference type="ARBA" id="ARBA00023180"/>
    </source>
</evidence>
<dbReference type="Gene3D" id="3.40.50.1820">
    <property type="entry name" value="alpha/beta hydrolase"/>
    <property type="match status" value="1"/>
</dbReference>
<dbReference type="SUPFAM" id="SSF53474">
    <property type="entry name" value="alpha/beta-Hydrolases"/>
    <property type="match status" value="1"/>
</dbReference>
<dbReference type="InterPro" id="IPR025483">
    <property type="entry name" value="Lipase_euk"/>
</dbReference>
<evidence type="ECO:0000256" key="3">
    <source>
        <dbReference type="ARBA" id="ARBA00022963"/>
    </source>
</evidence>
<protein>
    <recommendedName>
        <fullName evidence="6">Lipase</fullName>
    </recommendedName>
</protein>
<evidence type="ECO:0000313" key="8">
    <source>
        <dbReference type="EMBL" id="CAL8080467.1"/>
    </source>
</evidence>
<dbReference type="PANTHER" id="PTHR11005">
    <property type="entry name" value="LYSOSOMAL ACID LIPASE-RELATED"/>
    <property type="match status" value="1"/>
</dbReference>
<evidence type="ECO:0000313" key="9">
    <source>
        <dbReference type="Proteomes" id="UP001642540"/>
    </source>
</evidence>
<evidence type="ECO:0000256" key="6">
    <source>
        <dbReference type="PIRNR" id="PIRNR000862"/>
    </source>
</evidence>
<organism evidence="8 9">
    <name type="scientific">Orchesella dallaii</name>
    <dbReference type="NCBI Taxonomy" id="48710"/>
    <lineage>
        <taxon>Eukaryota</taxon>
        <taxon>Metazoa</taxon>
        <taxon>Ecdysozoa</taxon>
        <taxon>Arthropoda</taxon>
        <taxon>Hexapoda</taxon>
        <taxon>Collembola</taxon>
        <taxon>Entomobryomorpha</taxon>
        <taxon>Entomobryoidea</taxon>
        <taxon>Orchesellidae</taxon>
        <taxon>Orchesellinae</taxon>
        <taxon>Orchesella</taxon>
    </lineage>
</organism>
<dbReference type="EMBL" id="CAXLJM020000014">
    <property type="protein sequence ID" value="CAL8080467.1"/>
    <property type="molecule type" value="Genomic_DNA"/>
</dbReference>
<keyword evidence="5" id="KW-0325">Glycoprotein</keyword>
<keyword evidence="6" id="KW-0378">Hydrolase</keyword>
<dbReference type="PIRSF" id="PIRSF000862">
    <property type="entry name" value="Steryl_ester_lip"/>
    <property type="match status" value="1"/>
</dbReference>
<keyword evidence="2" id="KW-0732">Signal</keyword>
<sequence length="434" mass="48528">MSSYGMALTFNHKADLLPEEEDLICVSNPIPPVVLPSDFDTCAQEVADAKDKPHPDIGKTTDQIIEYYGYFGEMYDVHTADGYILLVHRITGGKLSSSAPGKPIILLHHGMFGTSDNYLIQYGDKNLAFKLADAGFDVWLANARGTTYSQRHETLDSKNDVDYWDFSWHEMGVYDLPAVLDKIKEVTGNDRIYYVGHSMGTTAYFVGLSEKPELNDRIIAAYLLSPVAYIGHANTPIRLLSPTLGTGGQYLSDSVLRGKINTQTELERLLGVSPAKLCTPTATRCAVCGYIAFAGFNYDAPQMNYTNLPNIVSKGNTISIKTLVHYSQSMSSCRFRNFDYGIVENQQRYGTQIPPSYDLTQITAPTYFFYGDYDNLAVPEDVAYTKSQMQDDTVLENIRVDWDLFNHFDFLIAKDADTLLYNPILSLIQESMPP</sequence>
<dbReference type="Pfam" id="PF00561">
    <property type="entry name" value="Abhydrolase_1"/>
    <property type="match status" value="1"/>
</dbReference>
<keyword evidence="3 6" id="KW-0442">Lipid degradation</keyword>
<name>A0ABP1PWU1_9HEXA</name>
<comment type="similarity">
    <text evidence="1 6">Belongs to the AB hydrolase superfamily. Lipase family.</text>
</comment>
<keyword evidence="9" id="KW-1185">Reference proteome</keyword>
<dbReference type="InterPro" id="IPR000073">
    <property type="entry name" value="AB_hydrolase_1"/>
</dbReference>